<gene>
    <name evidence="3" type="ORF">CASFOL_037819</name>
</gene>
<dbReference type="PROSITE" id="PS50158">
    <property type="entry name" value="ZF_CCHC"/>
    <property type="match status" value="1"/>
</dbReference>
<dbReference type="GO" id="GO:0008270">
    <property type="term" value="F:zinc ion binding"/>
    <property type="evidence" value="ECO:0007669"/>
    <property type="project" value="UniProtKB-KW"/>
</dbReference>
<organism evidence="3 4">
    <name type="scientific">Castilleja foliolosa</name>
    <dbReference type="NCBI Taxonomy" id="1961234"/>
    <lineage>
        <taxon>Eukaryota</taxon>
        <taxon>Viridiplantae</taxon>
        <taxon>Streptophyta</taxon>
        <taxon>Embryophyta</taxon>
        <taxon>Tracheophyta</taxon>
        <taxon>Spermatophyta</taxon>
        <taxon>Magnoliopsida</taxon>
        <taxon>eudicotyledons</taxon>
        <taxon>Gunneridae</taxon>
        <taxon>Pentapetalae</taxon>
        <taxon>asterids</taxon>
        <taxon>lamiids</taxon>
        <taxon>Lamiales</taxon>
        <taxon>Orobanchaceae</taxon>
        <taxon>Pedicularideae</taxon>
        <taxon>Castillejinae</taxon>
        <taxon>Castilleja</taxon>
    </lineage>
</organism>
<dbReference type="InterPro" id="IPR005174">
    <property type="entry name" value="KIB1-4_b-propeller"/>
</dbReference>
<feature type="domain" description="CCHC-type" evidence="2">
    <location>
        <begin position="18"/>
        <end position="32"/>
    </location>
</feature>
<reference evidence="4" key="1">
    <citation type="journal article" date="2024" name="IScience">
        <title>Strigolactones Initiate the Formation of Haustorium-like Structures in Castilleja.</title>
        <authorList>
            <person name="Buerger M."/>
            <person name="Peterson D."/>
            <person name="Chory J."/>
        </authorList>
    </citation>
    <scope>NUCLEOTIDE SEQUENCE [LARGE SCALE GENOMIC DNA]</scope>
</reference>
<evidence type="ECO:0000259" key="2">
    <source>
        <dbReference type="PROSITE" id="PS50158"/>
    </source>
</evidence>
<dbReference type="InterPro" id="IPR036875">
    <property type="entry name" value="Znf_CCHC_sf"/>
</dbReference>
<keyword evidence="4" id="KW-1185">Reference proteome</keyword>
<keyword evidence="1" id="KW-0862">Zinc</keyword>
<sequence>MSASVGQSTQNKSETVVCHICSQPGHCKADCPLKPQRRGHNSRHKTIKSEMGKGKLPFVLTLQRGLNGKQSICRPLETRSQTICFPILVDKCVLASTHGWLVLVDNFNGECCIWNPGSKDMIKLPPLQYSYTYNKCVLSKPPTEPDCHILFNSSCMYVQSFCKIGDVEYVRQSLREKRSQLVAIASSSQGKIYGVMRPGYKFVTIEFVGATMELRPILLINREEEPWKAPVIKRNWVVAQYTNLIDSPFGDELLLVIKDYAHHNYIIDGSEYKVFRVDINRMECIEVDDIGDHAILIGYYGNGFCCSSGGTNTFKPNSIYHTTRCRAHIYVYDLDDKSTISWLPRDVVNTKLCNNFWVDLNELSR</sequence>
<dbReference type="SUPFAM" id="SSF57756">
    <property type="entry name" value="Retrovirus zinc finger-like domains"/>
    <property type="match status" value="1"/>
</dbReference>
<protein>
    <recommendedName>
        <fullName evidence="2">CCHC-type domain-containing protein</fullName>
    </recommendedName>
</protein>
<dbReference type="Proteomes" id="UP001632038">
    <property type="component" value="Unassembled WGS sequence"/>
</dbReference>
<accession>A0ABD3BJ76</accession>
<dbReference type="PANTHER" id="PTHR40891:SF1">
    <property type="entry name" value="DUF295 DOMAIN-CONTAINING PROTEIN"/>
    <property type="match status" value="1"/>
</dbReference>
<keyword evidence="1" id="KW-0479">Metal-binding</keyword>
<name>A0ABD3BJ76_9LAMI</name>
<evidence type="ECO:0000256" key="1">
    <source>
        <dbReference type="PROSITE-ProRule" id="PRU00047"/>
    </source>
</evidence>
<dbReference type="EMBL" id="JAVIJP010000081">
    <property type="protein sequence ID" value="KAL3617498.1"/>
    <property type="molecule type" value="Genomic_DNA"/>
</dbReference>
<proteinExistence type="predicted"/>
<evidence type="ECO:0000313" key="3">
    <source>
        <dbReference type="EMBL" id="KAL3617498.1"/>
    </source>
</evidence>
<dbReference type="Pfam" id="PF03478">
    <property type="entry name" value="Beta-prop_KIB1-4"/>
    <property type="match status" value="1"/>
</dbReference>
<comment type="caution">
    <text evidence="3">The sequence shown here is derived from an EMBL/GenBank/DDBJ whole genome shotgun (WGS) entry which is preliminary data.</text>
</comment>
<dbReference type="PANTHER" id="PTHR40891">
    <property type="entry name" value="DUF295 DOMAIN-CONTAINING PROTEIN"/>
    <property type="match status" value="1"/>
</dbReference>
<dbReference type="InterPro" id="IPR001878">
    <property type="entry name" value="Znf_CCHC"/>
</dbReference>
<evidence type="ECO:0000313" key="4">
    <source>
        <dbReference type="Proteomes" id="UP001632038"/>
    </source>
</evidence>
<dbReference type="AlphaFoldDB" id="A0ABD3BJ76"/>
<keyword evidence="1" id="KW-0863">Zinc-finger</keyword>